<evidence type="ECO:0000259" key="3">
    <source>
        <dbReference type="Pfam" id="PF08239"/>
    </source>
</evidence>
<dbReference type="OrthoDB" id="574458at2"/>
<name>B4VS58_9CYAN</name>
<feature type="chain" id="PRO_5002827618" evidence="2">
    <location>
        <begin position="31"/>
        <end position="194"/>
    </location>
</feature>
<dbReference type="EMBL" id="DS989850">
    <property type="protein sequence ID" value="EDX75159.1"/>
    <property type="molecule type" value="Genomic_DNA"/>
</dbReference>
<sequence>MNYPKKTWQLLGFTTIYSLALTIFPKVASANQPPSVQGSDDYQIAQMNDCREVDVNTMLNIRQQPNGRVVGTLEDAQTVNIIGEPEDGWVEIDAPMDGYVAARYLDYCTGAVPPSQTMPTTPASEGVSTVPGSNCRQVVSPNTSVRSQPNGEMIGTLEKNRTVYIANEGNNGWVPIERPIDGYVSSANLGYCYQ</sequence>
<dbReference type="HOGENOM" id="CLU_082705_0_0_3"/>
<dbReference type="InterPro" id="IPR003646">
    <property type="entry name" value="SH3-like_bac-type"/>
</dbReference>
<feature type="domain" description="SH3b" evidence="3">
    <location>
        <begin position="59"/>
        <end position="106"/>
    </location>
</feature>
<dbReference type="eggNOG" id="COG3103">
    <property type="taxonomic scope" value="Bacteria"/>
</dbReference>
<reference evidence="4 5" key="1">
    <citation type="submission" date="2008-07" db="EMBL/GenBank/DDBJ databases">
        <authorList>
            <person name="Tandeau de Marsac N."/>
            <person name="Ferriera S."/>
            <person name="Johnson J."/>
            <person name="Kravitz S."/>
            <person name="Beeson K."/>
            <person name="Sutton G."/>
            <person name="Rogers Y.-H."/>
            <person name="Friedman R."/>
            <person name="Frazier M."/>
            <person name="Venter J.C."/>
        </authorList>
    </citation>
    <scope>NUCLEOTIDE SEQUENCE [LARGE SCALE GENOMIC DNA]</scope>
    <source>
        <strain evidence="4 5">PCC 7420</strain>
    </source>
</reference>
<keyword evidence="5" id="KW-1185">Reference proteome</keyword>
<protein>
    <submittedName>
        <fullName evidence="4">Bacterial SH3 domain family</fullName>
    </submittedName>
</protein>
<dbReference type="AlphaFoldDB" id="B4VS58"/>
<evidence type="ECO:0000313" key="5">
    <source>
        <dbReference type="Proteomes" id="UP000003835"/>
    </source>
</evidence>
<evidence type="ECO:0000313" key="4">
    <source>
        <dbReference type="EMBL" id="EDX75159.1"/>
    </source>
</evidence>
<evidence type="ECO:0000256" key="1">
    <source>
        <dbReference type="SAM" id="MobiDB-lite"/>
    </source>
</evidence>
<gene>
    <name evidence="4" type="ORF">MC7420_2163</name>
</gene>
<dbReference type="STRING" id="118168.MC7420_2163"/>
<feature type="signal peptide" evidence="2">
    <location>
        <begin position="1"/>
        <end position="30"/>
    </location>
</feature>
<dbReference type="Pfam" id="PF08239">
    <property type="entry name" value="SH3_3"/>
    <property type="match status" value="1"/>
</dbReference>
<dbReference type="Gene3D" id="2.30.30.40">
    <property type="entry name" value="SH3 Domains"/>
    <property type="match status" value="2"/>
</dbReference>
<feature type="region of interest" description="Disordered" evidence="1">
    <location>
        <begin position="116"/>
        <end position="150"/>
    </location>
</feature>
<proteinExistence type="predicted"/>
<evidence type="ECO:0000256" key="2">
    <source>
        <dbReference type="SAM" id="SignalP"/>
    </source>
</evidence>
<organism evidence="4 5">
    <name type="scientific">Coleofasciculus chthonoplastes PCC 7420</name>
    <dbReference type="NCBI Taxonomy" id="118168"/>
    <lineage>
        <taxon>Bacteria</taxon>
        <taxon>Bacillati</taxon>
        <taxon>Cyanobacteriota</taxon>
        <taxon>Cyanophyceae</taxon>
        <taxon>Coleofasciculales</taxon>
        <taxon>Coleofasciculaceae</taxon>
        <taxon>Coleofasciculus</taxon>
    </lineage>
</organism>
<dbReference type="RefSeq" id="WP_006101433.1">
    <property type="nucleotide sequence ID" value="NZ_DS989850.1"/>
</dbReference>
<accession>B4VS58</accession>
<dbReference type="Proteomes" id="UP000003835">
    <property type="component" value="Unassembled WGS sequence"/>
</dbReference>
<keyword evidence="2" id="KW-0732">Signal</keyword>